<reference evidence="10" key="1">
    <citation type="submission" date="2011-10" db="EMBL/GenBank/DDBJ databases">
        <authorList>
            <consortium name="Soft-shell Turtle Genome Consortium"/>
        </authorList>
    </citation>
    <scope>NUCLEOTIDE SEQUENCE [LARGE SCALE GENOMIC DNA]</scope>
    <source>
        <strain evidence="10">Daiwa-1</strain>
    </source>
</reference>
<dbReference type="GO" id="GO:0005615">
    <property type="term" value="C:extracellular space"/>
    <property type="evidence" value="ECO:0007669"/>
    <property type="project" value="TreeGrafter"/>
</dbReference>
<reference evidence="9" key="4">
    <citation type="submission" date="2025-09" db="UniProtKB">
        <authorList>
            <consortium name="Ensembl"/>
        </authorList>
    </citation>
    <scope>IDENTIFICATION</scope>
</reference>
<dbReference type="HOGENOM" id="CLU_158067_0_0_1"/>
<dbReference type="GO" id="GO:0007168">
    <property type="term" value="P:receptor guanylyl cyclase signaling pathway"/>
    <property type="evidence" value="ECO:0007669"/>
    <property type="project" value="Ensembl"/>
</dbReference>
<dbReference type="GO" id="GO:0005179">
    <property type="term" value="F:hormone activity"/>
    <property type="evidence" value="ECO:0007669"/>
    <property type="project" value="InterPro"/>
</dbReference>
<dbReference type="GO" id="GO:0032991">
    <property type="term" value="C:protein-containing complex"/>
    <property type="evidence" value="ECO:0007669"/>
    <property type="project" value="Ensembl"/>
</dbReference>
<evidence type="ECO:0000256" key="6">
    <source>
        <dbReference type="RuleBase" id="RU003686"/>
    </source>
</evidence>
<reference evidence="10" key="2">
    <citation type="journal article" date="2013" name="Nat. Genet.">
        <title>The draft genomes of soft-shell turtle and green sea turtle yield insights into the development and evolution of the turtle-specific body plan.</title>
        <authorList>
            <person name="Wang Z."/>
            <person name="Pascual-Anaya J."/>
            <person name="Zadissa A."/>
            <person name="Li W."/>
            <person name="Niimura Y."/>
            <person name="Huang Z."/>
            <person name="Li C."/>
            <person name="White S."/>
            <person name="Xiong Z."/>
            <person name="Fang D."/>
            <person name="Wang B."/>
            <person name="Ming Y."/>
            <person name="Chen Y."/>
            <person name="Zheng Y."/>
            <person name="Kuraku S."/>
            <person name="Pignatelli M."/>
            <person name="Herrero J."/>
            <person name="Beal K."/>
            <person name="Nozawa M."/>
            <person name="Li Q."/>
            <person name="Wang J."/>
            <person name="Zhang H."/>
            <person name="Yu L."/>
            <person name="Shigenobu S."/>
            <person name="Wang J."/>
            <person name="Liu J."/>
            <person name="Flicek P."/>
            <person name="Searle S."/>
            <person name="Wang J."/>
            <person name="Kuratani S."/>
            <person name="Yin Y."/>
            <person name="Aken B."/>
            <person name="Zhang G."/>
            <person name="Irie N."/>
        </authorList>
    </citation>
    <scope>NUCLEOTIDE SEQUENCE [LARGE SCALE GENOMIC DNA]</scope>
    <source>
        <strain evidence="10">Daiwa-1</strain>
    </source>
</reference>
<dbReference type="GO" id="GO:0097746">
    <property type="term" value="P:blood vessel diameter maintenance"/>
    <property type="evidence" value="ECO:0007669"/>
    <property type="project" value="UniProtKB-KW"/>
</dbReference>
<dbReference type="Proteomes" id="UP000007267">
    <property type="component" value="Unassembled WGS sequence"/>
</dbReference>
<dbReference type="GO" id="GO:0051427">
    <property type="term" value="F:hormone receptor binding"/>
    <property type="evidence" value="ECO:0007669"/>
    <property type="project" value="Ensembl"/>
</dbReference>
<dbReference type="PRINTS" id="PR00710">
    <property type="entry name" value="NATPEPTIDES"/>
</dbReference>
<evidence type="ECO:0000313" key="9">
    <source>
        <dbReference type="Ensembl" id="ENSPSIP00000008332.1"/>
    </source>
</evidence>
<dbReference type="Ensembl" id="ENSPSIT00000008375.1">
    <property type="protein sequence ID" value="ENSPSIP00000008332.1"/>
    <property type="gene ID" value="ENSPSIG00000007620.1"/>
</dbReference>
<evidence type="ECO:0000256" key="2">
    <source>
        <dbReference type="ARBA" id="ARBA00022525"/>
    </source>
</evidence>
<comment type="similarity">
    <text evidence="6">Belongs to the natriuretic peptide family.</text>
</comment>
<accession>K7FJX2</accession>
<dbReference type="InterPro" id="IPR030480">
    <property type="entry name" value="Natr_peptide_CS"/>
</dbReference>
<dbReference type="Pfam" id="PF00212">
    <property type="entry name" value="ANP"/>
    <property type="match status" value="1"/>
</dbReference>
<keyword evidence="10" id="KW-1185">Reference proteome</keyword>
<dbReference type="OrthoDB" id="9892281at2759"/>
<feature type="region of interest" description="Disordered" evidence="7">
    <location>
        <begin position="54"/>
        <end position="94"/>
    </location>
</feature>
<evidence type="ECO:0000256" key="5">
    <source>
        <dbReference type="ARBA" id="ARBA00023157"/>
    </source>
</evidence>
<evidence type="ECO:0000256" key="3">
    <source>
        <dbReference type="ARBA" id="ARBA00022729"/>
    </source>
</evidence>
<dbReference type="GO" id="GO:0005737">
    <property type="term" value="C:cytoplasm"/>
    <property type="evidence" value="ECO:0007669"/>
    <property type="project" value="TreeGrafter"/>
</dbReference>
<evidence type="ECO:0000256" key="1">
    <source>
        <dbReference type="ARBA" id="ARBA00004613"/>
    </source>
</evidence>
<gene>
    <name evidence="9" type="primary">NPPB</name>
</gene>
<protein>
    <submittedName>
        <fullName evidence="9">Natriuretic peptide B</fullName>
    </submittedName>
</protein>
<name>K7FJX2_PELSI</name>
<dbReference type="AlphaFoldDB" id="K7FJX2"/>
<evidence type="ECO:0000256" key="8">
    <source>
        <dbReference type="SAM" id="SignalP"/>
    </source>
</evidence>
<dbReference type="PANTHER" id="PTHR14066:SF10">
    <property type="entry name" value="NATRIURETIC PEPTIDES B"/>
    <property type="match status" value="1"/>
</dbReference>
<dbReference type="GO" id="GO:0006182">
    <property type="term" value="P:cGMP biosynthetic process"/>
    <property type="evidence" value="ECO:0007669"/>
    <property type="project" value="Ensembl"/>
</dbReference>
<keyword evidence="2" id="KW-0964">Secreted</keyword>
<feature type="chain" id="PRO_5003901812" evidence="8">
    <location>
        <begin position="25"/>
        <end position="140"/>
    </location>
</feature>
<keyword evidence="3 8" id="KW-0732">Signal</keyword>
<sequence length="140" mass="15500">MDTKGSFACGFLLLLLLQFQSSRTNPLAGLSPAKELASMEALLERLEDKFSLMEALGSNPDLQEPDTQQEIPPELMDESNDQQPEPRLAPSAPLSYRDPFLKRLRGLQAPKMMRESGCFGRRIDRIGSLSGMGCNGSRKN</sequence>
<dbReference type="InterPro" id="IPR000663">
    <property type="entry name" value="Natr_peptide"/>
</dbReference>
<dbReference type="GO" id="GO:0019934">
    <property type="term" value="P:cGMP-mediated signaling"/>
    <property type="evidence" value="ECO:0007669"/>
    <property type="project" value="TreeGrafter"/>
</dbReference>
<dbReference type="SMART" id="SM00183">
    <property type="entry name" value="NAT_PEP"/>
    <property type="match status" value="1"/>
</dbReference>
<dbReference type="EMBL" id="AGCU01118398">
    <property type="status" value="NOT_ANNOTATED_CDS"/>
    <property type="molecule type" value="Genomic_DNA"/>
</dbReference>
<dbReference type="GO" id="GO:0006457">
    <property type="term" value="P:protein folding"/>
    <property type="evidence" value="ECO:0007669"/>
    <property type="project" value="Ensembl"/>
</dbReference>
<dbReference type="OMA" id="RPTGVWK"/>
<dbReference type="GO" id="GO:0003085">
    <property type="term" value="P:negative regulation of systemic arterial blood pressure"/>
    <property type="evidence" value="ECO:0007669"/>
    <property type="project" value="TreeGrafter"/>
</dbReference>
<dbReference type="STRING" id="13735.ENSPSIP00000008332"/>
<organism evidence="9 10">
    <name type="scientific">Pelodiscus sinensis</name>
    <name type="common">Chinese softshell turtle</name>
    <name type="synonym">Trionyx sinensis</name>
    <dbReference type="NCBI Taxonomy" id="13735"/>
    <lineage>
        <taxon>Eukaryota</taxon>
        <taxon>Metazoa</taxon>
        <taxon>Chordata</taxon>
        <taxon>Craniata</taxon>
        <taxon>Vertebrata</taxon>
        <taxon>Euteleostomi</taxon>
        <taxon>Archelosauria</taxon>
        <taxon>Testudinata</taxon>
        <taxon>Testudines</taxon>
        <taxon>Cryptodira</taxon>
        <taxon>Trionychia</taxon>
        <taxon>Trionychidae</taxon>
        <taxon>Pelodiscus</taxon>
    </lineage>
</organism>
<comment type="subcellular location">
    <subcellularLocation>
        <location evidence="1 6">Secreted</location>
    </subcellularLocation>
</comment>
<dbReference type="PANTHER" id="PTHR14066">
    <property type="entry name" value="ATRIAL NATRIURETIC FACTOR PRECURSOR"/>
    <property type="match status" value="1"/>
</dbReference>
<reference evidence="9" key="3">
    <citation type="submission" date="2025-08" db="UniProtKB">
        <authorList>
            <consortium name="Ensembl"/>
        </authorList>
    </citation>
    <scope>IDENTIFICATION</scope>
</reference>
<dbReference type="GeneTree" id="ENSGT00940000154513"/>
<feature type="signal peptide" evidence="8">
    <location>
        <begin position="1"/>
        <end position="24"/>
    </location>
</feature>
<evidence type="ECO:0000313" key="10">
    <source>
        <dbReference type="Proteomes" id="UP000007267"/>
    </source>
</evidence>
<keyword evidence="4 6" id="KW-0838">Vasoactive</keyword>
<dbReference type="KEGG" id="pss:102447765"/>
<dbReference type="PRINTS" id="PR00712">
    <property type="entry name" value="BNATPEPTIDE"/>
</dbReference>
<keyword evidence="5" id="KW-1015">Disulfide bond</keyword>
<dbReference type="eggNOG" id="ENOG502SD0X">
    <property type="taxonomic scope" value="Eukaryota"/>
</dbReference>
<dbReference type="InterPro" id="IPR050787">
    <property type="entry name" value="Natriuretic_peptide"/>
</dbReference>
<dbReference type="InterPro" id="IPR002408">
    <property type="entry name" value="Natriuretic_peptide_brain"/>
</dbReference>
<dbReference type="GO" id="GO:0007218">
    <property type="term" value="P:neuropeptide signaling pathway"/>
    <property type="evidence" value="ECO:0007669"/>
    <property type="project" value="TreeGrafter"/>
</dbReference>
<proteinExistence type="inferred from homology"/>
<dbReference type="PROSITE" id="PS00263">
    <property type="entry name" value="NATRIURETIC_PEPTIDE"/>
    <property type="match status" value="1"/>
</dbReference>
<dbReference type="GO" id="GO:0043114">
    <property type="term" value="P:regulation of vascular permeability"/>
    <property type="evidence" value="ECO:0007669"/>
    <property type="project" value="Ensembl"/>
</dbReference>
<evidence type="ECO:0000256" key="7">
    <source>
        <dbReference type="SAM" id="MobiDB-lite"/>
    </source>
</evidence>
<evidence type="ECO:0000256" key="4">
    <source>
        <dbReference type="ARBA" id="ARBA00022858"/>
    </source>
</evidence>